<evidence type="ECO:0000256" key="1">
    <source>
        <dbReference type="ARBA" id="ARBA00014759"/>
    </source>
</evidence>
<evidence type="ECO:0000259" key="3">
    <source>
        <dbReference type="PROSITE" id="PS51797"/>
    </source>
</evidence>
<dbReference type="EMBL" id="CH408031">
    <property type="protein sequence ID" value="EAQ89080.1"/>
    <property type="molecule type" value="Genomic_DNA"/>
</dbReference>
<dbReference type="GeneID" id="4391002"/>
<dbReference type="InParanoid" id="Q2H6L6"/>
<dbReference type="PROSITE" id="PS01003">
    <property type="entry name" value="TCTP_2"/>
    <property type="match status" value="1"/>
</dbReference>
<dbReference type="InterPro" id="IPR018103">
    <property type="entry name" value="Translation_control_tumour_CS"/>
</dbReference>
<gene>
    <name evidence="4" type="ORF">CHGG_05699</name>
</gene>
<dbReference type="GO" id="GO:0005509">
    <property type="term" value="F:calcium ion binding"/>
    <property type="evidence" value="ECO:0007669"/>
    <property type="project" value="TreeGrafter"/>
</dbReference>
<evidence type="ECO:0000313" key="4">
    <source>
        <dbReference type="EMBL" id="EAQ89080.1"/>
    </source>
</evidence>
<dbReference type="AlphaFoldDB" id="Q2H6L6"/>
<proteinExistence type="inferred from homology"/>
<dbReference type="InterPro" id="IPR011323">
    <property type="entry name" value="Mss4/transl-control_tumour"/>
</dbReference>
<accession>Q2H6L6</accession>
<dbReference type="PRINTS" id="PR01653">
    <property type="entry name" value="TCTPROTEIN"/>
</dbReference>
<organism evidence="4 5">
    <name type="scientific">Chaetomium globosum (strain ATCC 6205 / CBS 148.51 / DSM 1962 / NBRC 6347 / NRRL 1970)</name>
    <name type="common">Soil fungus</name>
    <dbReference type="NCBI Taxonomy" id="306901"/>
    <lineage>
        <taxon>Eukaryota</taxon>
        <taxon>Fungi</taxon>
        <taxon>Dikarya</taxon>
        <taxon>Ascomycota</taxon>
        <taxon>Pezizomycotina</taxon>
        <taxon>Sordariomycetes</taxon>
        <taxon>Sordariomycetidae</taxon>
        <taxon>Sordariales</taxon>
        <taxon>Chaetomiaceae</taxon>
        <taxon>Chaetomium</taxon>
    </lineage>
</organism>
<sequence>MLIYKDVISGDEIISDSYDLKEVDGIVYEADCAMIIEGAVQVDTGANASAEEAEEGVEDQDVRVNNIVSSFRLQSTSFDKKSYLTYLKGYMKAVKKHLQDSGKSQDEITEFETKAQVFAKKVIGSFKDWEFYTGESMNIDGMVVLLNYREDGVTPYVVVWKHGLKEEKV</sequence>
<dbReference type="OrthoDB" id="10248936at2759"/>
<comment type="similarity">
    <text evidence="2">Belongs to the TCTP family.</text>
</comment>
<dbReference type="PANTHER" id="PTHR11991">
    <property type="entry name" value="TRANSLATIONALLY CONTROLLED TUMOR PROTEIN-RELATED"/>
    <property type="match status" value="1"/>
</dbReference>
<dbReference type="PROSITE" id="PS51797">
    <property type="entry name" value="TCTP_3"/>
    <property type="match status" value="1"/>
</dbReference>
<dbReference type="RefSeq" id="XP_001221794.1">
    <property type="nucleotide sequence ID" value="XM_001221793.1"/>
</dbReference>
<dbReference type="InterPro" id="IPR034737">
    <property type="entry name" value="TCTP"/>
</dbReference>
<evidence type="ECO:0000256" key="2">
    <source>
        <dbReference type="PROSITE-ProRule" id="PRU01133"/>
    </source>
</evidence>
<dbReference type="Pfam" id="PF00838">
    <property type="entry name" value="TCTP"/>
    <property type="match status" value="1"/>
</dbReference>
<dbReference type="Gene3D" id="2.170.150.10">
    <property type="entry name" value="Metal Binding Protein, Guanine Nucleotide Exchange Factor, Chain A"/>
    <property type="match status" value="1"/>
</dbReference>
<keyword evidence="5" id="KW-1185">Reference proteome</keyword>
<evidence type="ECO:0000313" key="5">
    <source>
        <dbReference type="Proteomes" id="UP000001056"/>
    </source>
</evidence>
<dbReference type="eggNOG" id="KOG1727">
    <property type="taxonomic scope" value="Eukaryota"/>
</dbReference>
<dbReference type="FunFam" id="2.170.150.10:FF:000002">
    <property type="entry name" value="Translationally-controlled tumor protein homolog"/>
    <property type="match status" value="1"/>
</dbReference>
<dbReference type="InterPro" id="IPR018105">
    <property type="entry name" value="Translational_control_tumour_p"/>
</dbReference>
<dbReference type="GO" id="GO:0005737">
    <property type="term" value="C:cytoplasm"/>
    <property type="evidence" value="ECO:0007669"/>
    <property type="project" value="TreeGrafter"/>
</dbReference>
<feature type="domain" description="TCTP" evidence="3">
    <location>
        <begin position="1"/>
        <end position="169"/>
    </location>
</feature>
<reference evidence="5" key="1">
    <citation type="journal article" date="2015" name="Genome Announc.">
        <title>Draft genome sequence of the cellulolytic fungus Chaetomium globosum.</title>
        <authorList>
            <person name="Cuomo C.A."/>
            <person name="Untereiner W.A."/>
            <person name="Ma L.-J."/>
            <person name="Grabherr M."/>
            <person name="Birren B.W."/>
        </authorList>
    </citation>
    <scope>NUCLEOTIDE SEQUENCE [LARGE SCALE GENOMIC DNA]</scope>
    <source>
        <strain evidence="5">ATCC 6205 / CBS 148.51 / DSM 1962 / NBRC 6347 / NRRL 1970</strain>
    </source>
</reference>
<dbReference type="STRING" id="306901.Q2H6L6"/>
<dbReference type="HOGENOM" id="CLU_095877_0_0_1"/>
<dbReference type="VEuPathDB" id="FungiDB:CHGG_05699"/>
<dbReference type="SUPFAM" id="SSF51316">
    <property type="entry name" value="Mss4-like"/>
    <property type="match status" value="1"/>
</dbReference>
<dbReference type="OMA" id="AYNKCIK"/>
<protein>
    <recommendedName>
        <fullName evidence="1">Translationally-controlled tumor protein homolog</fullName>
    </recommendedName>
</protein>
<name>Q2H6L6_CHAGB</name>
<dbReference type="InterPro" id="IPR011057">
    <property type="entry name" value="Mss4-like_sf"/>
</dbReference>
<dbReference type="PANTHER" id="PTHR11991:SF0">
    <property type="entry name" value="TRANSLATIONALLY-CONTROLLED TUMOR PROTEIN"/>
    <property type="match status" value="1"/>
</dbReference>
<dbReference type="FunCoup" id="Q2H6L6">
    <property type="interactions" value="783"/>
</dbReference>
<dbReference type="Proteomes" id="UP000001056">
    <property type="component" value="Unassembled WGS sequence"/>
</dbReference>